<evidence type="ECO:0000313" key="3">
    <source>
        <dbReference type="Proteomes" id="UP000722050"/>
    </source>
</evidence>
<evidence type="ECO:0000313" key="2">
    <source>
        <dbReference type="EMBL" id="MBF1352321.1"/>
    </source>
</evidence>
<organism evidence="2 3">
    <name type="scientific">Mogibacterium diversum</name>
    <dbReference type="NCBI Taxonomy" id="114527"/>
    <lineage>
        <taxon>Bacteria</taxon>
        <taxon>Bacillati</taxon>
        <taxon>Bacillota</taxon>
        <taxon>Clostridia</taxon>
        <taxon>Peptostreptococcales</taxon>
        <taxon>Anaerovoracaceae</taxon>
        <taxon>Mogibacterium</taxon>
    </lineage>
</organism>
<protein>
    <recommendedName>
        <fullName evidence="4">Rad50/SbcC-type AAA domain-containing protein</fullName>
    </recommendedName>
</protein>
<dbReference type="AlphaFoldDB" id="A0A930EIN0"/>
<keyword evidence="1" id="KW-0175">Coiled coil</keyword>
<name>A0A930EIN0_9FIRM</name>
<dbReference type="Proteomes" id="UP000722050">
    <property type="component" value="Unassembled WGS sequence"/>
</dbReference>
<evidence type="ECO:0000256" key="1">
    <source>
        <dbReference type="SAM" id="Coils"/>
    </source>
</evidence>
<comment type="caution">
    <text evidence="2">The sequence shown here is derived from an EMBL/GenBank/DDBJ whole genome shotgun (WGS) entry which is preliminary data.</text>
</comment>
<gene>
    <name evidence="2" type="ORF">HXM71_04265</name>
</gene>
<feature type="coiled-coil region" evidence="1">
    <location>
        <begin position="382"/>
        <end position="423"/>
    </location>
</feature>
<sequence>MIIKRILIVDHENAESGEYTFGNKANLIISQSNSQGKSSLIKSIYYGLGFKINKFPTGWDISKMSIKLSLFNKRTGEDLYVIRHENLYYVSGKDEPLSPTEYTRWLSDQLDINLKLENKSSEEVASVAYPSALIVPFYIDQDDSWSGRLFASTNELTMYKKVPDRIFEYILGISDDEEMRLSEKISKKQKQHSNAKTKHGYIRNAFLDYIENDNFNSDIVLTESLDSFSKQSIDNLISLINTANKKYIGHKTERIKLQRIYDQKRKSEAEYRSILKMYEDDYKRIKAKCKHCKSELTIEQVQTRMDISSNVSQLRMMIASIKKDIDLSEKKVYEAHLEEKTALKEYRKLSDQIRSVPEIKSLNDYISQASKKRSQEEFAKIIQTLETEVGKLEIEISELKLEEKELKSNIRRALEDVKSLYERYVTQLSLLMPRSDINKISFKKFTGLQSSGVIGNQTYFGIYLVYMRLVSELGRYKLPFCIDSFIKNETDCDNLDKMFEATEKYLLNQDSQTIFSAIQDSVDKYIEHPEKYNCIILGDRLLSTANYQDNLQEIMREIQI</sequence>
<proteinExistence type="predicted"/>
<dbReference type="EMBL" id="JABZQH010000130">
    <property type="protein sequence ID" value="MBF1352321.1"/>
    <property type="molecule type" value="Genomic_DNA"/>
</dbReference>
<evidence type="ECO:0008006" key="4">
    <source>
        <dbReference type="Google" id="ProtNLM"/>
    </source>
</evidence>
<accession>A0A930EIN0</accession>
<reference evidence="2" key="1">
    <citation type="submission" date="2020-04" db="EMBL/GenBank/DDBJ databases">
        <title>Deep metagenomics examines the oral microbiome during advanced dental caries in children, revealing novel taxa and co-occurrences with host molecules.</title>
        <authorList>
            <person name="Baker J.L."/>
            <person name="Morton J.T."/>
            <person name="Dinis M."/>
            <person name="Alvarez R."/>
            <person name="Tran N.C."/>
            <person name="Knight R."/>
            <person name="Edlund A."/>
        </authorList>
    </citation>
    <scope>NUCLEOTIDE SEQUENCE</scope>
    <source>
        <strain evidence="2">JCVI_24_bin.8</strain>
    </source>
</reference>